<dbReference type="RefSeq" id="WP_379880010.1">
    <property type="nucleotide sequence ID" value="NZ_JBHPON010000001.1"/>
</dbReference>
<accession>A0ABW1KW20</accession>
<keyword evidence="1" id="KW-1133">Transmembrane helix</keyword>
<gene>
    <name evidence="2" type="ORF">ACFMB1_03810</name>
</gene>
<evidence type="ECO:0008006" key="4">
    <source>
        <dbReference type="Google" id="ProtNLM"/>
    </source>
</evidence>
<keyword evidence="3" id="KW-1185">Reference proteome</keyword>
<organism evidence="2 3">
    <name type="scientific">Hyphococcus aureus</name>
    <dbReference type="NCBI Taxonomy" id="2666033"/>
    <lineage>
        <taxon>Bacteria</taxon>
        <taxon>Pseudomonadati</taxon>
        <taxon>Pseudomonadota</taxon>
        <taxon>Alphaproteobacteria</taxon>
        <taxon>Parvularculales</taxon>
        <taxon>Parvularculaceae</taxon>
        <taxon>Hyphococcus</taxon>
    </lineage>
</organism>
<dbReference type="EMBL" id="JBHPON010000001">
    <property type="protein sequence ID" value="MFC6034653.1"/>
    <property type="molecule type" value="Genomic_DNA"/>
</dbReference>
<protein>
    <recommendedName>
        <fullName evidence="4">DUF2306 domain-containing protein</fullName>
    </recommendedName>
</protein>
<dbReference type="Proteomes" id="UP001596116">
    <property type="component" value="Unassembled WGS sequence"/>
</dbReference>
<name>A0ABW1KW20_9PROT</name>
<evidence type="ECO:0000313" key="3">
    <source>
        <dbReference type="Proteomes" id="UP001596116"/>
    </source>
</evidence>
<keyword evidence="1" id="KW-0472">Membrane</keyword>
<feature type="transmembrane region" description="Helical" evidence="1">
    <location>
        <begin position="151"/>
        <end position="173"/>
    </location>
</feature>
<keyword evidence="1" id="KW-0812">Transmembrane</keyword>
<feature type="transmembrane region" description="Helical" evidence="1">
    <location>
        <begin position="115"/>
        <end position="139"/>
    </location>
</feature>
<feature type="transmembrane region" description="Helical" evidence="1">
    <location>
        <begin position="238"/>
        <end position="259"/>
    </location>
</feature>
<sequence length="265" mass="28103">MKRYFFAESVWLQSAFLLLAAIPATLIAQQFDPRMVNDINIWIKPLKFYGSTALHLATLAVLARFLSEKARAGMGFSIVAAVSAFAAIVEIAIIVTQSARGVGSHFNFSTELDALIYAFMGGGALLIIMPAIVVGVWLLRAPVTEKLTPGLKLGGGLGLTLGFFLTLGIAGYMSAQSGGHWVDASRTDAGGLPLFGWSREGGDLRVPHFFATHLMQALPLVGYAADRMLRNAVAAKRVVWIAAAIGVAITAATLTQALVGKPFIG</sequence>
<comment type="caution">
    <text evidence="2">The sequence shown here is derived from an EMBL/GenBank/DDBJ whole genome shotgun (WGS) entry which is preliminary data.</text>
</comment>
<evidence type="ECO:0000256" key="1">
    <source>
        <dbReference type="SAM" id="Phobius"/>
    </source>
</evidence>
<evidence type="ECO:0000313" key="2">
    <source>
        <dbReference type="EMBL" id="MFC6034653.1"/>
    </source>
</evidence>
<feature type="transmembrane region" description="Helical" evidence="1">
    <location>
        <begin position="48"/>
        <end position="66"/>
    </location>
</feature>
<proteinExistence type="predicted"/>
<feature type="transmembrane region" description="Helical" evidence="1">
    <location>
        <begin position="73"/>
        <end position="95"/>
    </location>
</feature>
<feature type="transmembrane region" description="Helical" evidence="1">
    <location>
        <begin position="206"/>
        <end position="226"/>
    </location>
</feature>
<reference evidence="2 3" key="1">
    <citation type="submission" date="2024-09" db="EMBL/GenBank/DDBJ databases">
        <authorList>
            <person name="Zhang Z.-H."/>
        </authorList>
    </citation>
    <scope>NUCLEOTIDE SEQUENCE [LARGE SCALE GENOMIC DNA]</scope>
    <source>
        <strain evidence="2 3">HHTR114</strain>
    </source>
</reference>